<feature type="region of interest" description="Disordered" evidence="1">
    <location>
        <begin position="64"/>
        <end position="91"/>
    </location>
</feature>
<dbReference type="eggNOG" id="COG1396">
    <property type="taxonomic scope" value="Bacteria"/>
</dbReference>
<keyword evidence="4" id="KW-1185">Reference proteome</keyword>
<dbReference type="SMART" id="SM00530">
    <property type="entry name" value="HTH_XRE"/>
    <property type="match status" value="1"/>
</dbReference>
<name>S9S4U3_9RHOB</name>
<dbReference type="CDD" id="cd00093">
    <property type="entry name" value="HTH_XRE"/>
    <property type="match status" value="1"/>
</dbReference>
<evidence type="ECO:0000313" key="3">
    <source>
        <dbReference type="EMBL" id="EPX81179.1"/>
    </source>
</evidence>
<dbReference type="Proteomes" id="UP000015351">
    <property type="component" value="Unassembled WGS sequence"/>
</dbReference>
<dbReference type="PROSITE" id="PS50943">
    <property type="entry name" value="HTH_CROC1"/>
    <property type="match status" value="1"/>
</dbReference>
<organism evidence="3 4">
    <name type="scientific">Litoreibacter arenae DSM 19593</name>
    <dbReference type="NCBI Taxonomy" id="1123360"/>
    <lineage>
        <taxon>Bacteria</taxon>
        <taxon>Pseudomonadati</taxon>
        <taxon>Pseudomonadota</taxon>
        <taxon>Alphaproteobacteria</taxon>
        <taxon>Rhodobacterales</taxon>
        <taxon>Roseobacteraceae</taxon>
        <taxon>Litoreibacter</taxon>
    </lineage>
</organism>
<dbReference type="SUPFAM" id="SSF47413">
    <property type="entry name" value="lambda repressor-like DNA-binding domains"/>
    <property type="match status" value="1"/>
</dbReference>
<evidence type="ECO:0000259" key="2">
    <source>
        <dbReference type="PROSITE" id="PS50943"/>
    </source>
</evidence>
<dbReference type="Pfam" id="PF01381">
    <property type="entry name" value="HTH_3"/>
    <property type="match status" value="1"/>
</dbReference>
<dbReference type="InterPro" id="IPR001387">
    <property type="entry name" value="Cro/C1-type_HTH"/>
</dbReference>
<dbReference type="PATRIC" id="fig|1123360.3.peg.621"/>
<dbReference type="InterPro" id="IPR010982">
    <property type="entry name" value="Lambda_DNA-bd_dom_sf"/>
</dbReference>
<dbReference type="GO" id="GO:0003677">
    <property type="term" value="F:DNA binding"/>
    <property type="evidence" value="ECO:0007669"/>
    <property type="project" value="UniProtKB-KW"/>
</dbReference>
<protein>
    <submittedName>
        <fullName evidence="3">DNA-binding protein, putative</fullName>
    </submittedName>
</protein>
<dbReference type="Gene3D" id="1.10.260.40">
    <property type="entry name" value="lambda repressor-like DNA-binding domains"/>
    <property type="match status" value="1"/>
</dbReference>
<proteinExistence type="predicted"/>
<comment type="caution">
    <text evidence="3">The sequence shown here is derived from an EMBL/GenBank/DDBJ whole genome shotgun (WGS) entry which is preliminary data.</text>
</comment>
<feature type="domain" description="HTH cro/C1-type" evidence="2">
    <location>
        <begin position="9"/>
        <end position="55"/>
    </location>
</feature>
<evidence type="ECO:0000313" key="4">
    <source>
        <dbReference type="Proteomes" id="UP000015351"/>
    </source>
</evidence>
<reference evidence="4" key="1">
    <citation type="journal article" date="2013" name="Stand. Genomic Sci.">
        <title>Genome sequence of the Litoreibacter arenae type strain (DSM 19593(T)), a member of the Roseobacter clade isolated from sea sand.</title>
        <authorList>
            <person name="Riedel T."/>
            <person name="Fiebig A."/>
            <person name="Petersen J."/>
            <person name="Gronow S."/>
            <person name="Kyrpides N.C."/>
            <person name="Goker M."/>
            <person name="Klenk H.P."/>
        </authorList>
    </citation>
    <scope>NUCLEOTIDE SEQUENCE [LARGE SCALE GENOMIC DNA]</scope>
    <source>
        <strain evidence="4">DSM 19593</strain>
    </source>
</reference>
<dbReference type="HOGENOM" id="CLU_2423406_0_0_5"/>
<dbReference type="EMBL" id="AONI01000006">
    <property type="protein sequence ID" value="EPX81179.1"/>
    <property type="molecule type" value="Genomic_DNA"/>
</dbReference>
<sequence>MRQRRWLVGKTQGELAEALGIRFQQVQKYESGANRISASRLWDIAQALSVSVGYFFEGLEQEGAGAGKEGQNTQGSTAKPCAHPTVRAMTG</sequence>
<dbReference type="STRING" id="1123360.thalar_00628"/>
<gene>
    <name evidence="3" type="ORF">thalar_00628</name>
</gene>
<evidence type="ECO:0000256" key="1">
    <source>
        <dbReference type="SAM" id="MobiDB-lite"/>
    </source>
</evidence>
<keyword evidence="3" id="KW-0238">DNA-binding</keyword>
<dbReference type="AlphaFoldDB" id="S9S4U3"/>
<accession>S9S4U3</accession>